<dbReference type="InterPro" id="IPR016040">
    <property type="entry name" value="NAD(P)-bd_dom"/>
</dbReference>
<dbReference type="RefSeq" id="WP_311614861.1">
    <property type="nucleotide sequence ID" value="NZ_JAVREV010000001.1"/>
</dbReference>
<reference evidence="3" key="1">
    <citation type="submission" date="2023-07" db="EMBL/GenBank/DDBJ databases">
        <title>30 novel species of actinomycetes from the DSMZ collection.</title>
        <authorList>
            <person name="Nouioui I."/>
        </authorList>
    </citation>
    <scope>NUCLEOTIDE SEQUENCE [LARGE SCALE GENOMIC DNA]</scope>
    <source>
        <strain evidence="3">DSM 41886</strain>
    </source>
</reference>
<dbReference type="SUPFAM" id="SSF51735">
    <property type="entry name" value="NAD(P)-binding Rossmann-fold domains"/>
    <property type="match status" value="1"/>
</dbReference>
<dbReference type="Pfam" id="PF13460">
    <property type="entry name" value="NAD_binding_10"/>
    <property type="match status" value="1"/>
</dbReference>
<dbReference type="Proteomes" id="UP001183615">
    <property type="component" value="Unassembled WGS sequence"/>
</dbReference>
<accession>A0ABU2RYH3</accession>
<comment type="caution">
    <text evidence="2">The sequence shown here is derived from an EMBL/GenBank/DDBJ whole genome shotgun (WGS) entry which is preliminary data.</text>
</comment>
<feature type="domain" description="NAD(P)-binding" evidence="1">
    <location>
        <begin position="10"/>
        <end position="177"/>
    </location>
</feature>
<evidence type="ECO:0000259" key="1">
    <source>
        <dbReference type="Pfam" id="PF13460"/>
    </source>
</evidence>
<gene>
    <name evidence="2" type="ORF">RM779_01330</name>
</gene>
<sequence length="284" mass="30121">MTDHPILVTGGTGTVGSRVVSLLRERGHAVRVASRGAAERFDWQDRTTWDTALAGVRRMFVVPLDGTTLTRPFLARAADHGVERVVLLSGRGVDVPGYIEEDPNGLGETHVDGEDAVRGGTADWTILRPGWFAQNFSEGFFREAVLSGELRLPVGDGAASFVDAADIAAVGVAALTEDGHAGQIYELSGPRALTLAEAAAEISTATGREVRHVPLPPGQFTAELIAQGWPAADAEGFLLSLSPLERGLDEHLSDGVRRALGREPRDFAAFARDAARAGAWPARA</sequence>
<evidence type="ECO:0000313" key="2">
    <source>
        <dbReference type="EMBL" id="MDT0441244.1"/>
    </source>
</evidence>
<dbReference type="Gene3D" id="3.40.50.720">
    <property type="entry name" value="NAD(P)-binding Rossmann-like Domain"/>
    <property type="match status" value="1"/>
</dbReference>
<dbReference type="InterPro" id="IPR036291">
    <property type="entry name" value="NAD(P)-bd_dom_sf"/>
</dbReference>
<proteinExistence type="predicted"/>
<keyword evidence="3" id="KW-1185">Reference proteome</keyword>
<dbReference type="InterPro" id="IPR051604">
    <property type="entry name" value="Ergot_Alk_Oxidoreductase"/>
</dbReference>
<dbReference type="Gene3D" id="3.90.25.10">
    <property type="entry name" value="UDP-galactose 4-epimerase, domain 1"/>
    <property type="match status" value="1"/>
</dbReference>
<organism evidence="2 3">
    <name type="scientific">Streptomyces johnsoniae</name>
    <dbReference type="NCBI Taxonomy" id="3075532"/>
    <lineage>
        <taxon>Bacteria</taxon>
        <taxon>Bacillati</taxon>
        <taxon>Actinomycetota</taxon>
        <taxon>Actinomycetes</taxon>
        <taxon>Kitasatosporales</taxon>
        <taxon>Streptomycetaceae</taxon>
        <taxon>Streptomyces</taxon>
    </lineage>
</organism>
<dbReference type="PANTHER" id="PTHR43162:SF1">
    <property type="entry name" value="PRESTALK A DIFFERENTIATION PROTEIN A"/>
    <property type="match status" value="1"/>
</dbReference>
<protein>
    <submittedName>
        <fullName evidence="2">NAD(P)H-binding protein</fullName>
    </submittedName>
</protein>
<dbReference type="EMBL" id="JAVREV010000001">
    <property type="protein sequence ID" value="MDT0441244.1"/>
    <property type="molecule type" value="Genomic_DNA"/>
</dbReference>
<name>A0ABU2RYH3_9ACTN</name>
<evidence type="ECO:0000313" key="3">
    <source>
        <dbReference type="Proteomes" id="UP001183615"/>
    </source>
</evidence>
<dbReference type="PANTHER" id="PTHR43162">
    <property type="match status" value="1"/>
</dbReference>